<dbReference type="Gene3D" id="3.60.40.10">
    <property type="entry name" value="PPM-type phosphatase domain"/>
    <property type="match status" value="1"/>
</dbReference>
<keyword evidence="2" id="KW-0812">Transmembrane</keyword>
<dbReference type="EMBL" id="JACRSU010000001">
    <property type="protein sequence ID" value="MBC8540050.1"/>
    <property type="molecule type" value="Genomic_DNA"/>
</dbReference>
<keyword evidence="5" id="KW-1185">Reference proteome</keyword>
<dbReference type="InterPro" id="IPR036457">
    <property type="entry name" value="PPM-type-like_dom_sf"/>
</dbReference>
<evidence type="ECO:0000313" key="4">
    <source>
        <dbReference type="EMBL" id="MBC8540050.1"/>
    </source>
</evidence>
<gene>
    <name evidence="4" type="ORF">H8698_03545</name>
</gene>
<dbReference type="GO" id="GO:0007165">
    <property type="term" value="P:signal transduction"/>
    <property type="evidence" value="ECO:0007669"/>
    <property type="project" value="InterPro"/>
</dbReference>
<dbReference type="CDD" id="cd06225">
    <property type="entry name" value="HAMP"/>
    <property type="match status" value="1"/>
</dbReference>
<dbReference type="Pfam" id="PF07228">
    <property type="entry name" value="SpoIIE"/>
    <property type="match status" value="1"/>
</dbReference>
<feature type="transmembrane region" description="Helical" evidence="2">
    <location>
        <begin position="296"/>
        <end position="317"/>
    </location>
</feature>
<dbReference type="GO" id="GO:0016020">
    <property type="term" value="C:membrane"/>
    <property type="evidence" value="ECO:0007669"/>
    <property type="project" value="InterPro"/>
</dbReference>
<dbReference type="InterPro" id="IPR001932">
    <property type="entry name" value="PPM-type_phosphatase-like_dom"/>
</dbReference>
<comment type="caution">
    <text evidence="4">The sequence shown here is derived from an EMBL/GenBank/DDBJ whole genome shotgun (WGS) entry which is preliminary data.</text>
</comment>
<sequence length="644" mass="70541">MQKIFMKYFLVIMVVTVGITLAGNFFIQKQFAQKKAEQKAADYVTQIVDRLTANDKVIGNLVNSLNENYIARARALGEIIAQNPKILDSFDELNRLTDVLQVDEIHVIDKNRILRWGTVPEYHGMDFDSTDQTRPFLDGITDKTFALAQEPRPNGYEGKLFQYIGVARQDEPGVVQVGVRPQVLDEALKNNQINVVIDNFNVPDGTNVTVFDPSAQTVVGDTNSRLIGKTFSDLGVKDAALQTAQDAQDGKQDPNGVWLSRSGERVFAVYAPVRNYLAEVSFSRASLMNERKNQSIAAAVSSVLLGFIIILSIYVLLKRKIIHDIDIVNAGLSAISDGNLDVAVKVNSTPEFVALAGGIHKMAAAIKMQMGEIVEQSEQLKNQARTLKENNLSIMSSMNYARKIQNTLLPPRQAFDAVFQDCGIFWKPRDLVGGDIYWLKQFETGAVLCLCDCTGHGTPGALLSMIVVTALDALVTEQNCGDTAQVLYALDRRLAGSLNAGKNIGAGDIRDGADIAVFFIGNDGNIRLSSARIHVFVCRGEDVKTIKGQRITIGDGSISGAEQIETIIIEAGNGCECFAATDGLFEQVGGEKKLPFGYSKFRETVKKNYGAPCQNTVDSVWAALERYMGGETQRDDITLIGFKL</sequence>
<dbReference type="InterPro" id="IPR052016">
    <property type="entry name" value="Bact_Sigma-Reg"/>
</dbReference>
<evidence type="ECO:0000259" key="3">
    <source>
        <dbReference type="PROSITE" id="PS50885"/>
    </source>
</evidence>
<feature type="domain" description="HAMP" evidence="3">
    <location>
        <begin position="319"/>
        <end position="371"/>
    </location>
</feature>
<proteinExistence type="predicted"/>
<dbReference type="InterPro" id="IPR003660">
    <property type="entry name" value="HAMP_dom"/>
</dbReference>
<evidence type="ECO:0000256" key="1">
    <source>
        <dbReference type="ARBA" id="ARBA00022801"/>
    </source>
</evidence>
<dbReference type="SMART" id="SM00304">
    <property type="entry name" value="HAMP"/>
    <property type="match status" value="1"/>
</dbReference>
<evidence type="ECO:0000256" key="2">
    <source>
        <dbReference type="SAM" id="Phobius"/>
    </source>
</evidence>
<dbReference type="SMART" id="SM00331">
    <property type="entry name" value="PP2C_SIG"/>
    <property type="match status" value="1"/>
</dbReference>
<dbReference type="AlphaFoldDB" id="A0A926HYE3"/>
<dbReference type="PANTHER" id="PTHR43156:SF9">
    <property type="entry name" value="HAMP DOMAIN-CONTAINING PROTEIN"/>
    <property type="match status" value="1"/>
</dbReference>
<dbReference type="Proteomes" id="UP000611762">
    <property type="component" value="Unassembled WGS sequence"/>
</dbReference>
<accession>A0A926HYE3</accession>
<feature type="transmembrane region" description="Helical" evidence="2">
    <location>
        <begin position="6"/>
        <end position="27"/>
    </location>
</feature>
<keyword evidence="1" id="KW-0378">Hydrolase</keyword>
<dbReference type="GO" id="GO:0016791">
    <property type="term" value="F:phosphatase activity"/>
    <property type="evidence" value="ECO:0007669"/>
    <property type="project" value="TreeGrafter"/>
</dbReference>
<evidence type="ECO:0000313" key="5">
    <source>
        <dbReference type="Proteomes" id="UP000611762"/>
    </source>
</evidence>
<dbReference type="Gene3D" id="6.10.340.10">
    <property type="match status" value="1"/>
</dbReference>
<protein>
    <submittedName>
        <fullName evidence="4">SpoIIE family protein phosphatase</fullName>
    </submittedName>
</protein>
<dbReference type="PROSITE" id="PS50885">
    <property type="entry name" value="HAMP"/>
    <property type="match status" value="1"/>
</dbReference>
<keyword evidence="2" id="KW-0472">Membrane</keyword>
<dbReference type="PANTHER" id="PTHR43156">
    <property type="entry name" value="STAGE II SPORULATION PROTEIN E-RELATED"/>
    <property type="match status" value="1"/>
</dbReference>
<keyword evidence="2" id="KW-1133">Transmembrane helix</keyword>
<organism evidence="4 5">
    <name type="scientific">Congzhengia minquanensis</name>
    <dbReference type="NCBI Taxonomy" id="2763657"/>
    <lineage>
        <taxon>Bacteria</taxon>
        <taxon>Bacillati</taxon>
        <taxon>Bacillota</taxon>
        <taxon>Clostridia</taxon>
        <taxon>Eubacteriales</taxon>
        <taxon>Oscillospiraceae</taxon>
        <taxon>Congzhengia</taxon>
    </lineage>
</organism>
<reference evidence="4" key="1">
    <citation type="submission" date="2020-08" db="EMBL/GenBank/DDBJ databases">
        <title>Genome public.</title>
        <authorList>
            <person name="Liu C."/>
            <person name="Sun Q."/>
        </authorList>
    </citation>
    <scope>NUCLEOTIDE SEQUENCE</scope>
    <source>
        <strain evidence="4">H8</strain>
    </source>
</reference>
<name>A0A926HYE3_9FIRM</name>
<dbReference type="RefSeq" id="WP_249311185.1">
    <property type="nucleotide sequence ID" value="NZ_JACRSU010000001.1"/>
</dbReference>